<dbReference type="EMBL" id="SWCO01000005">
    <property type="protein sequence ID" value="TKB03500.1"/>
    <property type="molecule type" value="Genomic_DNA"/>
</dbReference>
<evidence type="ECO:0000256" key="1">
    <source>
        <dbReference type="ARBA" id="ARBA00004323"/>
    </source>
</evidence>
<comment type="subcellular location">
    <subcellularLocation>
        <location evidence="1">Golgi apparatus membrane</location>
        <topology evidence="1">Single-pass type II membrane protein</topology>
    </subcellularLocation>
</comment>
<evidence type="ECO:0000256" key="2">
    <source>
        <dbReference type="ARBA" id="ARBA00022679"/>
    </source>
</evidence>
<dbReference type="Proteomes" id="UP000305471">
    <property type="component" value="Unassembled WGS sequence"/>
</dbReference>
<evidence type="ECO:0000256" key="7">
    <source>
        <dbReference type="ARBA" id="ARBA00023180"/>
    </source>
</evidence>
<name>A0A4U0ZKA9_9ALTE</name>
<dbReference type="PANTHER" id="PTHR12137">
    <property type="entry name" value="CARBOHYDRATE SULFOTRANSFERASE"/>
    <property type="match status" value="1"/>
</dbReference>
<keyword evidence="7" id="KW-0325">Glycoprotein</keyword>
<keyword evidence="4" id="KW-1133">Transmembrane helix</keyword>
<evidence type="ECO:0000256" key="3">
    <source>
        <dbReference type="ARBA" id="ARBA00022692"/>
    </source>
</evidence>
<gene>
    <name evidence="8" type="ORF">E5672_10710</name>
</gene>
<organism evidence="8 9">
    <name type="scientific">Alteromonas portus</name>
    <dbReference type="NCBI Taxonomy" id="2565549"/>
    <lineage>
        <taxon>Bacteria</taxon>
        <taxon>Pseudomonadati</taxon>
        <taxon>Pseudomonadota</taxon>
        <taxon>Gammaproteobacteria</taxon>
        <taxon>Alteromonadales</taxon>
        <taxon>Alteromonadaceae</taxon>
        <taxon>Alteromonas/Salinimonas group</taxon>
        <taxon>Alteromonas</taxon>
    </lineage>
</organism>
<accession>A0A4U0ZKA9</accession>
<dbReference type="InterPro" id="IPR005331">
    <property type="entry name" value="Sulfotransferase"/>
</dbReference>
<comment type="caution">
    <text evidence="8">The sequence shown here is derived from an EMBL/GenBank/DDBJ whole genome shotgun (WGS) entry which is preliminary data.</text>
</comment>
<evidence type="ECO:0000256" key="4">
    <source>
        <dbReference type="ARBA" id="ARBA00022989"/>
    </source>
</evidence>
<keyword evidence="5" id="KW-0333">Golgi apparatus</keyword>
<protein>
    <submittedName>
        <fullName evidence="8">Sulfotransferase family protein</fullName>
    </submittedName>
</protein>
<dbReference type="Pfam" id="PF03567">
    <property type="entry name" value="Sulfotransfer_2"/>
    <property type="match status" value="1"/>
</dbReference>
<keyword evidence="3" id="KW-0812">Transmembrane</keyword>
<evidence type="ECO:0000256" key="6">
    <source>
        <dbReference type="ARBA" id="ARBA00023136"/>
    </source>
</evidence>
<dbReference type="Gene3D" id="3.40.50.300">
    <property type="entry name" value="P-loop containing nucleotide triphosphate hydrolases"/>
    <property type="match status" value="1"/>
</dbReference>
<evidence type="ECO:0000256" key="5">
    <source>
        <dbReference type="ARBA" id="ARBA00023034"/>
    </source>
</evidence>
<keyword evidence="2 8" id="KW-0808">Transferase</keyword>
<dbReference type="PANTHER" id="PTHR12137:SF54">
    <property type="entry name" value="CARBOHYDRATE SULFOTRANSFERASE"/>
    <property type="match status" value="1"/>
</dbReference>
<reference evidence="8 9" key="1">
    <citation type="submission" date="2019-04" db="EMBL/GenBank/DDBJ databases">
        <title>Alteromonas portus sp. nov., an alginate lyase-excreting marine bacterium.</title>
        <authorList>
            <person name="Huang H."/>
            <person name="Mo K."/>
            <person name="Bao S."/>
        </authorList>
    </citation>
    <scope>NUCLEOTIDE SEQUENCE [LARGE SCALE GENOMIC DNA]</scope>
    <source>
        <strain evidence="8 9">HB161718</strain>
    </source>
</reference>
<dbReference type="GO" id="GO:0008146">
    <property type="term" value="F:sulfotransferase activity"/>
    <property type="evidence" value="ECO:0007669"/>
    <property type="project" value="InterPro"/>
</dbReference>
<dbReference type="GO" id="GO:0016020">
    <property type="term" value="C:membrane"/>
    <property type="evidence" value="ECO:0007669"/>
    <property type="project" value="InterPro"/>
</dbReference>
<proteinExistence type="predicted"/>
<evidence type="ECO:0000313" key="9">
    <source>
        <dbReference type="Proteomes" id="UP000305471"/>
    </source>
</evidence>
<dbReference type="AlphaFoldDB" id="A0A4U0ZKA9"/>
<evidence type="ECO:0000313" key="8">
    <source>
        <dbReference type="EMBL" id="TKB03500.1"/>
    </source>
</evidence>
<dbReference type="GO" id="GO:0016051">
    <property type="term" value="P:carbohydrate biosynthetic process"/>
    <property type="evidence" value="ECO:0007669"/>
    <property type="project" value="InterPro"/>
</dbReference>
<dbReference type="InterPro" id="IPR027417">
    <property type="entry name" value="P-loop_NTPase"/>
</dbReference>
<sequence length="236" mass="27402">MTLRTRASLQMNIIGNITLLFESKLRNLAIKHLNLYPYRRYMTKNNCIFIHIPKAAGTSVLQALNGTLGHIQRDHFTITECITASRKHYEEFFSFAFTREPLDRALSTYNYLVNGGNKTTDLALANTINNNFSNFDEYVAGFLDHDTIHVSKLTKPQFCYVCDERFSIKVDFVGSFENINDDFKYVARRLGLDGHLPQTNYSKKSFYEPSDTTKAKLHELYKRDYELFYPDQLDSN</sequence>
<keyword evidence="6" id="KW-0472">Membrane</keyword>
<dbReference type="InterPro" id="IPR018011">
    <property type="entry name" value="Carb_sulfotrans_8-10"/>
</dbReference>
<keyword evidence="9" id="KW-1185">Reference proteome</keyword>